<evidence type="ECO:0000313" key="3">
    <source>
        <dbReference type="EMBL" id="ESL06306.1"/>
    </source>
</evidence>
<evidence type="ECO:0000259" key="2">
    <source>
        <dbReference type="Pfam" id="PF08707"/>
    </source>
</evidence>
<feature type="compositionally biased region" description="Basic and acidic residues" evidence="1">
    <location>
        <begin position="206"/>
        <end position="222"/>
    </location>
</feature>
<reference evidence="3 4" key="1">
    <citation type="submission" date="2013-07" db="EMBL/GenBank/DDBJ databases">
        <authorList>
            <person name="Stoco P.H."/>
            <person name="Wagner G."/>
            <person name="Gerber A."/>
            <person name="Zaha A."/>
            <person name="Thompson C."/>
            <person name="Bartholomeu D.C."/>
            <person name="Luckemeyer D.D."/>
            <person name="Bahia D."/>
            <person name="Loreto E."/>
            <person name="Prestes E.B."/>
            <person name="Lima F.M."/>
            <person name="Rodrigues-Luiz G."/>
            <person name="Vallejo G.A."/>
            <person name="Filho J.F."/>
            <person name="Monteiro K.M."/>
            <person name="Tyler K.M."/>
            <person name="de Almeida L.G."/>
            <person name="Ortiz M.F."/>
            <person name="Siervo M.A."/>
            <person name="de Moraes M.H."/>
            <person name="Cunha O.L."/>
            <person name="Mendonca-Neto R."/>
            <person name="Silva R."/>
            <person name="Teixeira S.M."/>
            <person name="Murta S.M."/>
            <person name="Sincero T.C."/>
            <person name="Mendes T.A."/>
            <person name="Urmenyi T.P."/>
            <person name="Silva V.G."/>
            <person name="da Rocha W.D."/>
            <person name="Andersson B."/>
            <person name="Romanha A.J."/>
            <person name="Steindel M."/>
            <person name="de Vasconcelos A.T."/>
            <person name="Grisard E.C."/>
        </authorList>
    </citation>
    <scope>NUCLEOTIDE SEQUENCE [LARGE SCALE GENOMIC DNA]</scope>
    <source>
        <strain evidence="3 4">SC58</strain>
    </source>
</reference>
<dbReference type="GO" id="GO:0016817">
    <property type="term" value="F:hydrolase activity, acting on acid anhydrides"/>
    <property type="evidence" value="ECO:0007669"/>
    <property type="project" value="InterPro"/>
</dbReference>
<sequence>MFRFSLSLRQVSKRLIAELAGINVKMESADAKPKTAATAAAKTAVPSTTTPTTTGDAEASAAAVVRTAAEGAMQKKPQAEPVVATKLAKLSRKLQKRKMARNDVAPSEPAGGDVTAQRVKSKGDVGDAPSPAVEVPKTATEKAVAIDDPVSSGGQAPQLKKKIRKKMAKVTPAVKPHIQEKGEAKVTRTATPPPPTTTPAAAEAATAKDVRKQPKAENRNEAVEPVVTASTATSPPKAESNVLSQQKTPMIKAFRIEDVLAACTPFDGVFARRLPQGGCQFFAWPGTPLAVASNAVSTMPDTIRTVHAIFGREKTPIDLVLDIDCPVPQEHWSMSKVRPFQKKLLDEILTVVTEEIEAIGEKIASQVVLQSPNLKKASFHVHTKLQDVAFEDYHSLHGFLHRFHNKTPHVDLQIYRPNGMLRMHRCMKENHTSAIIVFEDKKWNVGFPNGVVPDSVAALHSACVREGGTYSRLLHFDAPRTQTVPEERASDDAGGFVKGTSKIPQILLPFTEREAVENVSNWLRTGMHEADVGDWRSWIKLGINAFRIAYHFRNAQTLKRPAMEELLDAWVEASKKCPIKYKPGVCESKWSSFDIDKLCRSQEHDWWSSYQRIGRIAALNKAAQAGLATTPDLSTAAERR</sequence>
<dbReference type="EMBL" id="AUPL01006022">
    <property type="protein sequence ID" value="ESL06306.1"/>
    <property type="molecule type" value="Genomic_DNA"/>
</dbReference>
<accession>A0A061IWN5</accession>
<dbReference type="OrthoDB" id="277469at2759"/>
<dbReference type="AlphaFoldDB" id="A0A061IWN5"/>
<dbReference type="Pfam" id="PF08707">
    <property type="entry name" value="PriCT_2"/>
    <property type="match status" value="1"/>
</dbReference>
<dbReference type="InterPro" id="IPR014819">
    <property type="entry name" value="PriCT_2"/>
</dbReference>
<comment type="caution">
    <text evidence="3">The sequence shown here is derived from an EMBL/GenBank/DDBJ whole genome shotgun (WGS) entry which is preliminary data.</text>
</comment>
<name>A0A061IWN5_TRYRA</name>
<feature type="region of interest" description="Disordered" evidence="1">
    <location>
        <begin position="96"/>
        <end position="161"/>
    </location>
</feature>
<dbReference type="Proteomes" id="UP000031737">
    <property type="component" value="Unassembled WGS sequence"/>
</dbReference>
<proteinExistence type="predicted"/>
<evidence type="ECO:0000256" key="1">
    <source>
        <dbReference type="SAM" id="MobiDB-lite"/>
    </source>
</evidence>
<keyword evidence="4" id="KW-1185">Reference proteome</keyword>
<organism evidence="3 4">
    <name type="scientific">Trypanosoma rangeli SC58</name>
    <dbReference type="NCBI Taxonomy" id="429131"/>
    <lineage>
        <taxon>Eukaryota</taxon>
        <taxon>Discoba</taxon>
        <taxon>Euglenozoa</taxon>
        <taxon>Kinetoplastea</taxon>
        <taxon>Metakinetoplastina</taxon>
        <taxon>Trypanosomatida</taxon>
        <taxon>Trypanosomatidae</taxon>
        <taxon>Trypanosoma</taxon>
        <taxon>Herpetosoma</taxon>
    </lineage>
</organism>
<evidence type="ECO:0000313" key="4">
    <source>
        <dbReference type="Proteomes" id="UP000031737"/>
    </source>
</evidence>
<feature type="domain" description="Primase C-terminal 2" evidence="2">
    <location>
        <begin position="531"/>
        <end position="594"/>
    </location>
</feature>
<protein>
    <recommendedName>
        <fullName evidence="2">Primase C-terminal 2 domain-containing protein</fullName>
    </recommendedName>
</protein>
<gene>
    <name evidence="3" type="ORF">TRSC58_06022</name>
</gene>
<feature type="region of interest" description="Disordered" evidence="1">
    <location>
        <begin position="182"/>
        <end position="244"/>
    </location>
</feature>
<dbReference type="VEuPathDB" id="TriTrypDB:TRSC58_06022"/>